<sequence>MSDLRERLSRLGLAQYVEVFVTEGFDIWETVLDITESDLSHMNVKLGHRRKLQRAIAESRGQSPGRPLTTALAGGASAESNFRSDDSATESKAKQRHNALDGSVGTSTKRKYRRHPKPDENAPERPPSAYVIFSNQVRELLKGQDLSFTEIAKVVGERWQVLPAEERDACERQANSAKEKHYAGLAEYKKTPQYEAYQKYLEDFRAKHNAPTKGKSPHQTPIVSSGLVTISEGKRSKLETEAITSSIRNNGHEEQDRAVNRRFSIAMTDSPAGRHSSGSTPPTMPARLPAGASYPSKPNSPASHSMSALNSPRGGELYSPVSASPQSNALHRDTLLEASSGHLAREGRGTLDLSAPYHHSLYHHSHLPPSNMTTPMNHYAPHYQSFVDLPSRRSAREPGTHLPGLLHEDTSLSSESNHSNHSLLPTAQPGPMDPTKSLRMLPQPVPSIGPAQPPVNRALPHAPSVPPALMQLQPTDYRAQGSFAALVRAGEIAARVADGDQAKKDDSL</sequence>
<dbReference type="GO" id="GO:0010468">
    <property type="term" value="P:regulation of gene expression"/>
    <property type="evidence" value="ECO:0007669"/>
    <property type="project" value="TreeGrafter"/>
</dbReference>
<dbReference type="Pfam" id="PF00536">
    <property type="entry name" value="SAM_1"/>
    <property type="match status" value="1"/>
</dbReference>
<dbReference type="SUPFAM" id="SSF47095">
    <property type="entry name" value="HMG-box"/>
    <property type="match status" value="1"/>
</dbReference>
<dbReference type="SMART" id="SM00454">
    <property type="entry name" value="SAM"/>
    <property type="match status" value="1"/>
</dbReference>
<dbReference type="PANTHER" id="PTHR46040">
    <property type="entry name" value="HIGH MOBILITY GROUP PROTEIN 2"/>
    <property type="match status" value="1"/>
</dbReference>
<keyword evidence="1" id="KW-0238">DNA-binding</keyword>
<dbReference type="STRING" id="5454.A0A163ADM4"/>
<dbReference type="OrthoDB" id="1919336at2759"/>
<dbReference type="PANTHER" id="PTHR46040:SF3">
    <property type="entry name" value="HIGH MOBILITY GROUP PROTEIN 2"/>
    <property type="match status" value="1"/>
</dbReference>
<dbReference type="InterPro" id="IPR013761">
    <property type="entry name" value="SAM/pointed_sf"/>
</dbReference>
<keyword evidence="2" id="KW-0539">Nucleus</keyword>
<feature type="compositionally biased region" description="Polar residues" evidence="3">
    <location>
        <begin position="296"/>
        <end position="310"/>
    </location>
</feature>
<feature type="region of interest" description="Disordered" evidence="3">
    <location>
        <begin position="393"/>
        <end position="439"/>
    </location>
</feature>
<feature type="region of interest" description="Disordered" evidence="3">
    <location>
        <begin position="268"/>
        <end position="326"/>
    </location>
</feature>
<keyword evidence="5" id="KW-1185">Reference proteome</keyword>
<feature type="region of interest" description="Disordered" evidence="3">
    <location>
        <begin position="209"/>
        <end position="228"/>
    </location>
</feature>
<feature type="region of interest" description="Disordered" evidence="3">
    <location>
        <begin position="57"/>
        <end position="128"/>
    </location>
</feature>
<reference evidence="4 5" key="1">
    <citation type="journal article" date="2016" name="Sci. Rep.">
        <title>Draft genome sequencing and secretome analysis of fungal phytopathogen Ascochyta rabiei provides insight into the necrotrophic effector repertoire.</title>
        <authorList>
            <person name="Verma S."/>
            <person name="Gazara R.K."/>
            <person name="Nizam S."/>
            <person name="Parween S."/>
            <person name="Chattopadhyay D."/>
            <person name="Verma P.K."/>
        </authorList>
    </citation>
    <scope>NUCLEOTIDE SEQUENCE [LARGE SCALE GENOMIC DNA]</scope>
    <source>
        <strain evidence="4 5">ArDII</strain>
    </source>
</reference>
<dbReference type="InterPro" id="IPR051965">
    <property type="entry name" value="ChromReg_NeuronalGeneExpr"/>
</dbReference>
<dbReference type="Gene3D" id="1.10.150.50">
    <property type="entry name" value="Transcription Factor, Ets-1"/>
    <property type="match status" value="1"/>
</dbReference>
<dbReference type="SUPFAM" id="SSF47769">
    <property type="entry name" value="SAM/Pointed domain"/>
    <property type="match status" value="1"/>
</dbReference>
<accession>A0A163ADM4</accession>
<evidence type="ECO:0000256" key="1">
    <source>
        <dbReference type="ARBA" id="ARBA00023125"/>
    </source>
</evidence>
<dbReference type="InterPro" id="IPR036910">
    <property type="entry name" value="HMG_box_dom_sf"/>
</dbReference>
<dbReference type="InterPro" id="IPR001660">
    <property type="entry name" value="SAM"/>
</dbReference>
<dbReference type="Pfam" id="PF00505">
    <property type="entry name" value="HMG_box"/>
    <property type="match status" value="1"/>
</dbReference>
<dbReference type="Gene3D" id="1.10.30.10">
    <property type="entry name" value="High mobility group box domain"/>
    <property type="match status" value="1"/>
</dbReference>
<evidence type="ECO:0000313" key="4">
    <source>
        <dbReference type="EMBL" id="KZM21134.1"/>
    </source>
</evidence>
<proteinExistence type="predicted"/>
<dbReference type="InterPro" id="IPR009071">
    <property type="entry name" value="HMG_box_dom"/>
</dbReference>
<protein>
    <submittedName>
        <fullName evidence="4">Uncharacterized protein</fullName>
    </submittedName>
</protein>
<evidence type="ECO:0000256" key="3">
    <source>
        <dbReference type="SAM" id="MobiDB-lite"/>
    </source>
</evidence>
<dbReference type="SMART" id="SM00398">
    <property type="entry name" value="HMG"/>
    <property type="match status" value="1"/>
</dbReference>
<organism evidence="4 5">
    <name type="scientific">Didymella rabiei</name>
    <name type="common">Chickpea ascochyta blight fungus</name>
    <name type="synonym">Mycosphaerella rabiei</name>
    <dbReference type="NCBI Taxonomy" id="5454"/>
    <lineage>
        <taxon>Eukaryota</taxon>
        <taxon>Fungi</taxon>
        <taxon>Dikarya</taxon>
        <taxon>Ascomycota</taxon>
        <taxon>Pezizomycotina</taxon>
        <taxon>Dothideomycetes</taxon>
        <taxon>Pleosporomycetidae</taxon>
        <taxon>Pleosporales</taxon>
        <taxon>Pleosporineae</taxon>
        <taxon>Didymellaceae</taxon>
        <taxon>Ascochyta</taxon>
    </lineage>
</organism>
<comment type="caution">
    <text evidence="4">The sequence shown here is derived from an EMBL/GenBank/DDBJ whole genome shotgun (WGS) entry which is preliminary data.</text>
</comment>
<name>A0A163ADM4_DIDRA</name>
<dbReference type="PROSITE" id="PS50118">
    <property type="entry name" value="HMG_BOX_2"/>
    <property type="match status" value="1"/>
</dbReference>
<dbReference type="Proteomes" id="UP000076837">
    <property type="component" value="Unassembled WGS sequence"/>
</dbReference>
<evidence type="ECO:0000313" key="5">
    <source>
        <dbReference type="Proteomes" id="UP000076837"/>
    </source>
</evidence>
<feature type="compositionally biased region" description="Polar residues" evidence="3">
    <location>
        <begin position="217"/>
        <end position="228"/>
    </location>
</feature>
<feature type="compositionally biased region" description="Basic and acidic residues" evidence="3">
    <location>
        <begin position="82"/>
        <end position="93"/>
    </location>
</feature>
<evidence type="ECO:0000256" key="2">
    <source>
        <dbReference type="ARBA" id="ARBA00023242"/>
    </source>
</evidence>
<dbReference type="GO" id="GO:0003677">
    <property type="term" value="F:DNA binding"/>
    <property type="evidence" value="ECO:0007669"/>
    <property type="project" value="UniProtKB-UniRule"/>
</dbReference>
<dbReference type="EMBL" id="JYNV01000256">
    <property type="protein sequence ID" value="KZM21134.1"/>
    <property type="molecule type" value="Genomic_DNA"/>
</dbReference>
<gene>
    <name evidence="4" type="ORF">ST47_g7733</name>
</gene>
<dbReference type="GO" id="GO:0005634">
    <property type="term" value="C:nucleus"/>
    <property type="evidence" value="ECO:0007669"/>
    <property type="project" value="UniProtKB-UniRule"/>
</dbReference>
<dbReference type="AlphaFoldDB" id="A0A163ADM4"/>
<feature type="compositionally biased region" description="Low complexity" evidence="3">
    <location>
        <begin position="411"/>
        <end position="424"/>
    </location>
</feature>